<dbReference type="EMBL" id="JACXAI010000042">
    <property type="protein sequence ID" value="MBD1383076.1"/>
    <property type="molecule type" value="Genomic_DNA"/>
</dbReference>
<keyword evidence="3 6" id="KW-0413">Isomerase</keyword>
<organism evidence="8 9">
    <name type="scientific">Metabacillus arenae</name>
    <dbReference type="NCBI Taxonomy" id="2771434"/>
    <lineage>
        <taxon>Bacteria</taxon>
        <taxon>Bacillati</taxon>
        <taxon>Bacillota</taxon>
        <taxon>Bacilli</taxon>
        <taxon>Bacillales</taxon>
        <taxon>Bacillaceae</taxon>
        <taxon>Metabacillus</taxon>
    </lineage>
</organism>
<comment type="function">
    <text evidence="6">Responsible for synthesis of pseudouridine from uracil.</text>
</comment>
<feature type="active site" evidence="4">
    <location>
        <position position="137"/>
    </location>
</feature>
<sequence>MTKFKLEWVIVNEQAGMMVREFLKLKRISKRALTDIKYFGGDIKINGKSITVRYNLKKGDLLSVYFPTERPSASILPEELPLKIVYEDDHCLVINKDPFIPTIPSREHPSGTIANGLLAYFQKQNLASTIHVVTRLDKDTSGLLLVAKHRFAHSLFSTEQKQRNINRTYLAITEGIFPKISGTIDAPIGRKDTSIIEREVRREGQKAVTHYQVMRQFGDKSLLCLKLETGRTHQIRVHCAHLGHPLCGDTLYGGKRDEINRQALHSSELTFWHPILEKQLSFKAELPADMEALVNQTGE</sequence>
<proteinExistence type="inferred from homology"/>
<keyword evidence="5" id="KW-0694">RNA-binding</keyword>
<dbReference type="PANTHER" id="PTHR21600">
    <property type="entry name" value="MITOCHONDRIAL RNA PSEUDOURIDINE SYNTHASE"/>
    <property type="match status" value="1"/>
</dbReference>
<evidence type="ECO:0000256" key="3">
    <source>
        <dbReference type="ARBA" id="ARBA00023235"/>
    </source>
</evidence>
<dbReference type="GO" id="GO:0000455">
    <property type="term" value="P:enzyme-directed rRNA pseudouridine synthesis"/>
    <property type="evidence" value="ECO:0007669"/>
    <property type="project" value="TreeGrafter"/>
</dbReference>
<comment type="catalytic activity">
    <reaction evidence="1 6">
        <text>a uridine in RNA = a pseudouridine in RNA</text>
        <dbReference type="Rhea" id="RHEA:48348"/>
        <dbReference type="Rhea" id="RHEA-COMP:12068"/>
        <dbReference type="Rhea" id="RHEA-COMP:12069"/>
        <dbReference type="ChEBI" id="CHEBI:65314"/>
        <dbReference type="ChEBI" id="CHEBI:65315"/>
    </reaction>
</comment>
<evidence type="ECO:0000313" key="9">
    <source>
        <dbReference type="Proteomes" id="UP000626844"/>
    </source>
</evidence>
<dbReference type="Pfam" id="PF00849">
    <property type="entry name" value="PseudoU_synth_2"/>
    <property type="match status" value="1"/>
</dbReference>
<dbReference type="InterPro" id="IPR006145">
    <property type="entry name" value="PsdUridine_synth_RsuA/RluA"/>
</dbReference>
<accession>A0A926NSG7</accession>
<dbReference type="CDD" id="cd02869">
    <property type="entry name" value="PseudoU_synth_RluA_like"/>
    <property type="match status" value="1"/>
</dbReference>
<evidence type="ECO:0000313" key="8">
    <source>
        <dbReference type="EMBL" id="MBD1383076.1"/>
    </source>
</evidence>
<dbReference type="PROSITE" id="PS01129">
    <property type="entry name" value="PSI_RLU"/>
    <property type="match status" value="1"/>
</dbReference>
<dbReference type="GO" id="GO:0009982">
    <property type="term" value="F:pseudouridine synthase activity"/>
    <property type="evidence" value="ECO:0007669"/>
    <property type="project" value="InterPro"/>
</dbReference>
<evidence type="ECO:0000256" key="5">
    <source>
        <dbReference type="PROSITE-ProRule" id="PRU00182"/>
    </source>
</evidence>
<comment type="caution">
    <text evidence="8">The sequence shown here is derived from an EMBL/GenBank/DDBJ whole genome shotgun (WGS) entry which is preliminary data.</text>
</comment>
<evidence type="ECO:0000256" key="2">
    <source>
        <dbReference type="ARBA" id="ARBA00010876"/>
    </source>
</evidence>
<dbReference type="FunFam" id="3.30.2350.10:FF:000005">
    <property type="entry name" value="Pseudouridine synthase"/>
    <property type="match status" value="1"/>
</dbReference>
<dbReference type="SUPFAM" id="SSF55120">
    <property type="entry name" value="Pseudouridine synthase"/>
    <property type="match status" value="1"/>
</dbReference>
<dbReference type="InterPro" id="IPR020103">
    <property type="entry name" value="PsdUridine_synth_cat_dom_sf"/>
</dbReference>
<dbReference type="InterPro" id="IPR006224">
    <property type="entry name" value="PsdUridine_synth_RluA-like_CS"/>
</dbReference>
<evidence type="ECO:0000256" key="1">
    <source>
        <dbReference type="ARBA" id="ARBA00000073"/>
    </source>
</evidence>
<dbReference type="Gene3D" id="3.30.2350.10">
    <property type="entry name" value="Pseudouridine synthase"/>
    <property type="match status" value="1"/>
</dbReference>
<gene>
    <name evidence="8" type="ORF">IC621_23005</name>
</gene>
<dbReference type="AlphaFoldDB" id="A0A926NSG7"/>
<keyword evidence="9" id="KW-1185">Reference proteome</keyword>
<dbReference type="GO" id="GO:0003723">
    <property type="term" value="F:RNA binding"/>
    <property type="evidence" value="ECO:0007669"/>
    <property type="project" value="UniProtKB-KW"/>
</dbReference>
<name>A0A926NSG7_9BACI</name>
<evidence type="ECO:0000259" key="7">
    <source>
        <dbReference type="Pfam" id="PF00849"/>
    </source>
</evidence>
<evidence type="ECO:0000256" key="6">
    <source>
        <dbReference type="RuleBase" id="RU362028"/>
    </source>
</evidence>
<dbReference type="InterPro" id="IPR050188">
    <property type="entry name" value="RluA_PseudoU_synthase"/>
</dbReference>
<dbReference type="GO" id="GO:0140098">
    <property type="term" value="F:catalytic activity, acting on RNA"/>
    <property type="evidence" value="ECO:0007669"/>
    <property type="project" value="UniProtKB-ARBA"/>
</dbReference>
<dbReference type="NCBIfam" id="TIGR00005">
    <property type="entry name" value="rluA_subfam"/>
    <property type="match status" value="1"/>
</dbReference>
<dbReference type="InterPro" id="IPR006225">
    <property type="entry name" value="PsdUridine_synth_RluC/D"/>
</dbReference>
<reference evidence="8" key="1">
    <citation type="submission" date="2020-09" db="EMBL/GenBank/DDBJ databases">
        <title>A novel bacterium of genus Bacillus, isolated from South China Sea.</title>
        <authorList>
            <person name="Huang H."/>
            <person name="Mo K."/>
            <person name="Hu Y."/>
        </authorList>
    </citation>
    <scope>NUCLEOTIDE SEQUENCE</scope>
    <source>
        <strain evidence="8">IB182487</strain>
    </source>
</reference>
<feature type="domain" description="Pseudouridine synthase RsuA/RluA-like" evidence="7">
    <location>
        <begin position="91"/>
        <end position="241"/>
    </location>
</feature>
<evidence type="ECO:0000256" key="4">
    <source>
        <dbReference type="PIRSR" id="PIRSR606225-1"/>
    </source>
</evidence>
<protein>
    <recommendedName>
        <fullName evidence="6">Pseudouridine synthase</fullName>
        <ecNumber evidence="6">5.4.99.-</ecNumber>
    </recommendedName>
</protein>
<comment type="similarity">
    <text evidence="2 6">Belongs to the pseudouridine synthase RluA family.</text>
</comment>
<dbReference type="RefSeq" id="WP_191161879.1">
    <property type="nucleotide sequence ID" value="NZ_JACXAI010000042.1"/>
</dbReference>
<dbReference type="PANTHER" id="PTHR21600:SF35">
    <property type="entry name" value="PSEUDOURIDINE SYNTHASE"/>
    <property type="match status" value="1"/>
</dbReference>
<dbReference type="Proteomes" id="UP000626844">
    <property type="component" value="Unassembled WGS sequence"/>
</dbReference>
<dbReference type="PROSITE" id="PS50889">
    <property type="entry name" value="S4"/>
    <property type="match status" value="1"/>
</dbReference>
<dbReference type="EC" id="5.4.99.-" evidence="6"/>